<name>A0ACB0XXP0_MELEN</name>
<proteinExistence type="predicted"/>
<reference evidence="1" key="1">
    <citation type="submission" date="2023-11" db="EMBL/GenBank/DDBJ databases">
        <authorList>
            <person name="Poullet M."/>
        </authorList>
    </citation>
    <scope>NUCLEOTIDE SEQUENCE</scope>
    <source>
        <strain evidence="1">E1834</strain>
    </source>
</reference>
<protein>
    <submittedName>
        <fullName evidence="1">Uncharacterized protein</fullName>
    </submittedName>
</protein>
<evidence type="ECO:0000313" key="2">
    <source>
        <dbReference type="Proteomes" id="UP001497535"/>
    </source>
</evidence>
<accession>A0ACB0XXP0</accession>
<keyword evidence="2" id="KW-1185">Reference proteome</keyword>
<sequence length="105" mass="12036">MEQDGLEREFFESQAKTLQESIQIKGQKLIECQTKIEQLESQLEELEDVLGKFKVESAEKLKLGEEDKLKMGNEFLDCITSFALNLMEQTSEDSQNATSISYPPR</sequence>
<dbReference type="Proteomes" id="UP001497535">
    <property type="component" value="Unassembled WGS sequence"/>
</dbReference>
<dbReference type="EMBL" id="CAVMJV010000003">
    <property type="protein sequence ID" value="CAK5021541.1"/>
    <property type="molecule type" value="Genomic_DNA"/>
</dbReference>
<organism evidence="1 2">
    <name type="scientific">Meloidogyne enterolobii</name>
    <name type="common">Root-knot nematode worm</name>
    <name type="synonym">Meloidogyne mayaguensis</name>
    <dbReference type="NCBI Taxonomy" id="390850"/>
    <lineage>
        <taxon>Eukaryota</taxon>
        <taxon>Metazoa</taxon>
        <taxon>Ecdysozoa</taxon>
        <taxon>Nematoda</taxon>
        <taxon>Chromadorea</taxon>
        <taxon>Rhabditida</taxon>
        <taxon>Tylenchina</taxon>
        <taxon>Tylenchomorpha</taxon>
        <taxon>Tylenchoidea</taxon>
        <taxon>Meloidogynidae</taxon>
        <taxon>Meloidogyninae</taxon>
        <taxon>Meloidogyne</taxon>
    </lineage>
</organism>
<evidence type="ECO:0000313" key="1">
    <source>
        <dbReference type="EMBL" id="CAK5021541.1"/>
    </source>
</evidence>
<gene>
    <name evidence="1" type="ORF">MENTE1834_LOCUS4765</name>
</gene>
<comment type="caution">
    <text evidence="1">The sequence shown here is derived from an EMBL/GenBank/DDBJ whole genome shotgun (WGS) entry which is preliminary data.</text>
</comment>